<dbReference type="Proteomes" id="UP001165079">
    <property type="component" value="Unassembled WGS sequence"/>
</dbReference>
<protein>
    <submittedName>
        <fullName evidence="2">Uncharacterized protein</fullName>
    </submittedName>
</protein>
<evidence type="ECO:0000313" key="3">
    <source>
        <dbReference type="Proteomes" id="UP001165079"/>
    </source>
</evidence>
<gene>
    <name evidence="2" type="ORF">Afil01_04870</name>
</gene>
<feature type="compositionally biased region" description="Pro residues" evidence="1">
    <location>
        <begin position="70"/>
        <end position="81"/>
    </location>
</feature>
<reference evidence="2" key="1">
    <citation type="submission" date="2023-03" db="EMBL/GenBank/DDBJ databases">
        <title>Actinorhabdospora filicis NBRC 111898.</title>
        <authorList>
            <person name="Ichikawa N."/>
            <person name="Sato H."/>
            <person name="Tonouchi N."/>
        </authorList>
    </citation>
    <scope>NUCLEOTIDE SEQUENCE</scope>
    <source>
        <strain evidence="2">NBRC 111898</strain>
    </source>
</reference>
<evidence type="ECO:0000313" key="2">
    <source>
        <dbReference type="EMBL" id="GLZ75680.1"/>
    </source>
</evidence>
<proteinExistence type="predicted"/>
<organism evidence="2 3">
    <name type="scientific">Actinorhabdospora filicis</name>
    <dbReference type="NCBI Taxonomy" id="1785913"/>
    <lineage>
        <taxon>Bacteria</taxon>
        <taxon>Bacillati</taxon>
        <taxon>Actinomycetota</taxon>
        <taxon>Actinomycetes</taxon>
        <taxon>Micromonosporales</taxon>
        <taxon>Micromonosporaceae</taxon>
        <taxon>Actinorhabdospora</taxon>
    </lineage>
</organism>
<comment type="caution">
    <text evidence="2">The sequence shown here is derived from an EMBL/GenBank/DDBJ whole genome shotgun (WGS) entry which is preliminary data.</text>
</comment>
<accession>A0A9W6W8H5</accession>
<evidence type="ECO:0000256" key="1">
    <source>
        <dbReference type="SAM" id="MobiDB-lite"/>
    </source>
</evidence>
<dbReference type="EMBL" id="BSTX01000001">
    <property type="protein sequence ID" value="GLZ75680.1"/>
    <property type="molecule type" value="Genomic_DNA"/>
</dbReference>
<feature type="region of interest" description="Disordered" evidence="1">
    <location>
        <begin position="1"/>
        <end position="45"/>
    </location>
</feature>
<name>A0A9W6W8H5_9ACTN</name>
<sequence length="88" mass="9769">MFPQVSRDVSDSRRGPVARRRAVPRTLPDRREFRTPYSPEPPKYAVQGTSYRVRAVQSTPSGIPLAAHPPARPPIPLPPSRPTTSLES</sequence>
<feature type="region of interest" description="Disordered" evidence="1">
    <location>
        <begin position="59"/>
        <end position="88"/>
    </location>
</feature>
<keyword evidence="3" id="KW-1185">Reference proteome</keyword>
<dbReference type="AlphaFoldDB" id="A0A9W6W8H5"/>